<gene>
    <name evidence="1" type="ORF">L914_18979</name>
</gene>
<reference evidence="1" key="1">
    <citation type="submission" date="2013-11" db="EMBL/GenBank/DDBJ databases">
        <title>The Genome Sequence of Phytophthora parasitica IAC_01/95.</title>
        <authorList>
            <consortium name="The Broad Institute Genomics Platform"/>
            <person name="Russ C."/>
            <person name="Tyler B."/>
            <person name="Panabieres F."/>
            <person name="Shan W."/>
            <person name="Tripathy S."/>
            <person name="Grunwald N."/>
            <person name="Machado M."/>
            <person name="Johnson C.S."/>
            <person name="Arredondo F."/>
            <person name="Hong C."/>
            <person name="Coffey M."/>
            <person name="Young S.K."/>
            <person name="Zeng Q."/>
            <person name="Gargeya S."/>
            <person name="Fitzgerald M."/>
            <person name="Abouelleil A."/>
            <person name="Alvarado L."/>
            <person name="Chapman S.B."/>
            <person name="Gainer-Dewar J."/>
            <person name="Goldberg J."/>
            <person name="Griggs A."/>
            <person name="Gujja S."/>
            <person name="Hansen M."/>
            <person name="Howarth C."/>
            <person name="Imamovic A."/>
            <person name="Ireland A."/>
            <person name="Larimer J."/>
            <person name="McCowan C."/>
            <person name="Murphy C."/>
            <person name="Pearson M."/>
            <person name="Poon T.W."/>
            <person name="Priest M."/>
            <person name="Roberts A."/>
            <person name="Saif S."/>
            <person name="Shea T."/>
            <person name="Sykes S."/>
            <person name="Wortman J."/>
            <person name="Nusbaum C."/>
            <person name="Birren B."/>
        </authorList>
    </citation>
    <scope>NUCLEOTIDE SEQUENCE [LARGE SCALE GENOMIC DNA]</scope>
    <source>
        <strain evidence="1">IAC_01/95</strain>
    </source>
</reference>
<protein>
    <submittedName>
        <fullName evidence="1">Uncharacterized protein</fullName>
    </submittedName>
</protein>
<accession>W2MDW5</accession>
<sequence>MNPLPQVTGRSLIKTPLTMGAEVCLTPYEEDKKGCWWGSVRLWSVVLACHRREKRL</sequence>
<proteinExistence type="predicted"/>
<name>W2MDW5_PHYNI</name>
<dbReference type="Proteomes" id="UP000054532">
    <property type="component" value="Unassembled WGS sequence"/>
</dbReference>
<evidence type="ECO:0000313" key="1">
    <source>
        <dbReference type="EMBL" id="ETM33823.1"/>
    </source>
</evidence>
<dbReference type="AlphaFoldDB" id="W2MDW5"/>
<organism evidence="1">
    <name type="scientific">Phytophthora nicotianae</name>
    <name type="common">Potato buckeye rot agent</name>
    <name type="synonym">Phytophthora parasitica</name>
    <dbReference type="NCBI Taxonomy" id="4792"/>
    <lineage>
        <taxon>Eukaryota</taxon>
        <taxon>Sar</taxon>
        <taxon>Stramenopiles</taxon>
        <taxon>Oomycota</taxon>
        <taxon>Peronosporomycetes</taxon>
        <taxon>Peronosporales</taxon>
        <taxon>Peronosporaceae</taxon>
        <taxon>Phytophthora</taxon>
    </lineage>
</organism>
<dbReference type="EMBL" id="KI695928">
    <property type="protein sequence ID" value="ETM33823.1"/>
    <property type="molecule type" value="Genomic_DNA"/>
</dbReference>